<evidence type="ECO:0000256" key="4">
    <source>
        <dbReference type="ARBA" id="ARBA00022989"/>
    </source>
</evidence>
<feature type="transmembrane region" description="Helical" evidence="7">
    <location>
        <begin position="256"/>
        <end position="278"/>
    </location>
</feature>
<keyword evidence="3 7" id="KW-0812">Transmembrane</keyword>
<feature type="transmembrane region" description="Helical" evidence="7">
    <location>
        <begin position="339"/>
        <end position="361"/>
    </location>
</feature>
<feature type="compositionally biased region" description="Acidic residues" evidence="6">
    <location>
        <begin position="34"/>
        <end position="47"/>
    </location>
</feature>
<dbReference type="Proteomes" id="UP000336646">
    <property type="component" value="Unassembled WGS sequence"/>
</dbReference>
<proteinExistence type="predicted"/>
<comment type="subcellular location">
    <subcellularLocation>
        <location evidence="1">Cell membrane</location>
        <topology evidence="1">Multi-pass membrane protein</topology>
    </subcellularLocation>
</comment>
<feature type="transmembrane region" description="Helical" evidence="7">
    <location>
        <begin position="373"/>
        <end position="393"/>
    </location>
</feature>
<dbReference type="Pfam" id="PF02690">
    <property type="entry name" value="Na_Pi_cotrans"/>
    <property type="match status" value="2"/>
</dbReference>
<name>A0A6C1TVF8_9CORY</name>
<keyword evidence="4 7" id="KW-1133">Transmembrane helix</keyword>
<feature type="transmembrane region" description="Helical" evidence="7">
    <location>
        <begin position="144"/>
        <end position="165"/>
    </location>
</feature>
<dbReference type="EMBL" id="RXIR01000021">
    <property type="protein sequence ID" value="TVS27276.1"/>
    <property type="molecule type" value="Genomic_DNA"/>
</dbReference>
<feature type="transmembrane region" description="Helical" evidence="7">
    <location>
        <begin position="109"/>
        <end position="138"/>
    </location>
</feature>
<feature type="transmembrane region" description="Helical" evidence="7">
    <location>
        <begin position="413"/>
        <end position="433"/>
    </location>
</feature>
<dbReference type="InterPro" id="IPR003841">
    <property type="entry name" value="Na/Pi_transpt"/>
</dbReference>
<dbReference type="GO" id="GO:0044341">
    <property type="term" value="P:sodium-dependent phosphate transport"/>
    <property type="evidence" value="ECO:0007669"/>
    <property type="project" value="InterPro"/>
</dbReference>
<feature type="transmembrane region" description="Helical" evidence="7">
    <location>
        <begin position="66"/>
        <end position="88"/>
    </location>
</feature>
<evidence type="ECO:0000256" key="5">
    <source>
        <dbReference type="ARBA" id="ARBA00023136"/>
    </source>
</evidence>
<dbReference type="PANTHER" id="PTHR10010">
    <property type="entry name" value="SOLUTE CARRIER FAMILY 34 SODIUM PHOSPHATE , MEMBER 2-RELATED"/>
    <property type="match status" value="1"/>
</dbReference>
<dbReference type="OrthoDB" id="9763003at2"/>
<evidence type="ECO:0000256" key="3">
    <source>
        <dbReference type="ARBA" id="ARBA00022692"/>
    </source>
</evidence>
<sequence>MQKQEQPGVRTLDETEGYEERNRWNEEAEPKDSEDSDDTVDGNDSDDSDKKDPLGFLPLSGQAKKIAEWLSVVIAIWLLLNAVGMIGSGFNMAAGDRAEELFSFAENPFVGLAIGILATAILQSSSTTTSIVVGMLAGGLPLEVAVPMLFGANIGTTVTSTLVALGLSGNKKQFQRAFSMATVHDFYNLLALLIFFPLELFTGFLSRVAGAMAGAFAGQGDGVLDSIFSAIGDFVDAVTEPLVGVAEGLAENIGGVWGGIALTIAGVVLILLVIGFIGRMLSRLLVGRAKEILHNALGKGTLSGIVSGAVITTAVQSSSTTTSLTVPLAASGKFEMRRLFPFVVGANIGTTVTGLIAAFSASGVEAEAAMTGALVHTMFNTFAAILIMSIPLLRALPPRGAEWLAALATKNKIYVFIWVGGVFFIVPLLAVFATNSLF</sequence>
<feature type="transmembrane region" description="Helical" evidence="7">
    <location>
        <begin position="186"/>
        <end position="205"/>
    </location>
</feature>
<protein>
    <submittedName>
        <fullName evidence="8">Na/Pi cotransporter family protein</fullName>
    </submittedName>
</protein>
<comment type="caution">
    <text evidence="8">The sequence shown here is derived from an EMBL/GenBank/DDBJ whole genome shotgun (WGS) entry which is preliminary data.</text>
</comment>
<evidence type="ECO:0000256" key="6">
    <source>
        <dbReference type="SAM" id="MobiDB-lite"/>
    </source>
</evidence>
<evidence type="ECO:0000313" key="8">
    <source>
        <dbReference type="EMBL" id="TVS27276.1"/>
    </source>
</evidence>
<reference evidence="8 9" key="1">
    <citation type="submission" date="2018-12" db="EMBL/GenBank/DDBJ databases">
        <title>Corynebacterium sanguinis sp. nov., a clinically-associated and environmental corynebacterium.</title>
        <authorList>
            <person name="Gonzales-Siles L."/>
            <person name="Jaen-Luchoro D."/>
            <person name="Cardew S."/>
            <person name="Inganas E."/>
            <person name="Ohlen M."/>
            <person name="Jensie-Markopolous S."/>
            <person name="Pinyeiro-Iglesias B."/>
            <person name="Molin K."/>
            <person name="Skovbjerg S."/>
            <person name="Svensson-Stadler L."/>
            <person name="Funke G."/>
            <person name="Moore E.R.B."/>
        </authorList>
    </citation>
    <scope>NUCLEOTIDE SEQUENCE [LARGE SCALE GENOMIC DNA]</scope>
    <source>
        <strain evidence="8 9">58734</strain>
    </source>
</reference>
<organism evidence="8 9">
    <name type="scientific">Corynebacterium sanguinis</name>
    <dbReference type="NCBI Taxonomy" id="2594913"/>
    <lineage>
        <taxon>Bacteria</taxon>
        <taxon>Bacillati</taxon>
        <taxon>Actinomycetota</taxon>
        <taxon>Actinomycetes</taxon>
        <taxon>Mycobacteriales</taxon>
        <taxon>Corynebacteriaceae</taxon>
        <taxon>Corynebacterium</taxon>
    </lineage>
</organism>
<dbReference type="PANTHER" id="PTHR10010:SF46">
    <property type="entry name" value="SODIUM-DEPENDENT PHOSPHATE TRANSPORT PROTEIN 2B"/>
    <property type="match status" value="1"/>
</dbReference>
<evidence type="ECO:0000256" key="1">
    <source>
        <dbReference type="ARBA" id="ARBA00004651"/>
    </source>
</evidence>
<dbReference type="GO" id="GO:0005436">
    <property type="term" value="F:sodium:phosphate symporter activity"/>
    <property type="evidence" value="ECO:0007669"/>
    <property type="project" value="InterPro"/>
</dbReference>
<feature type="compositionally biased region" description="Basic and acidic residues" evidence="6">
    <location>
        <begin position="18"/>
        <end position="33"/>
    </location>
</feature>
<dbReference type="AlphaFoldDB" id="A0A6C1TVF8"/>
<dbReference type="GO" id="GO:0005886">
    <property type="term" value="C:plasma membrane"/>
    <property type="evidence" value="ECO:0007669"/>
    <property type="project" value="UniProtKB-SubCell"/>
</dbReference>
<evidence type="ECO:0000256" key="7">
    <source>
        <dbReference type="SAM" id="Phobius"/>
    </source>
</evidence>
<gene>
    <name evidence="8" type="ORF">EKI59_09130</name>
</gene>
<accession>A0A6C1TVF8</accession>
<evidence type="ECO:0000256" key="2">
    <source>
        <dbReference type="ARBA" id="ARBA00022475"/>
    </source>
</evidence>
<feature type="region of interest" description="Disordered" evidence="6">
    <location>
        <begin position="1"/>
        <end position="53"/>
    </location>
</feature>
<evidence type="ECO:0000313" key="9">
    <source>
        <dbReference type="Proteomes" id="UP000336646"/>
    </source>
</evidence>
<keyword evidence="5 7" id="KW-0472">Membrane</keyword>
<keyword evidence="2" id="KW-1003">Cell membrane</keyword>
<dbReference type="NCBIfam" id="NF037997">
    <property type="entry name" value="Na_Pi_symport"/>
    <property type="match status" value="1"/>
</dbReference>